<organism evidence="2 3">
    <name type="scientific">Vigna unguiculata</name>
    <name type="common">Cowpea</name>
    <dbReference type="NCBI Taxonomy" id="3917"/>
    <lineage>
        <taxon>Eukaryota</taxon>
        <taxon>Viridiplantae</taxon>
        <taxon>Streptophyta</taxon>
        <taxon>Embryophyta</taxon>
        <taxon>Tracheophyta</taxon>
        <taxon>Spermatophyta</taxon>
        <taxon>Magnoliopsida</taxon>
        <taxon>eudicotyledons</taxon>
        <taxon>Gunneridae</taxon>
        <taxon>Pentapetalae</taxon>
        <taxon>rosids</taxon>
        <taxon>fabids</taxon>
        <taxon>Fabales</taxon>
        <taxon>Fabaceae</taxon>
        <taxon>Papilionoideae</taxon>
        <taxon>50 kb inversion clade</taxon>
        <taxon>NPAAA clade</taxon>
        <taxon>indigoferoid/millettioid clade</taxon>
        <taxon>Phaseoleae</taxon>
        <taxon>Vigna</taxon>
    </lineage>
</organism>
<proteinExistence type="predicted"/>
<keyword evidence="3" id="KW-1185">Reference proteome</keyword>
<evidence type="ECO:0000313" key="2">
    <source>
        <dbReference type="EMBL" id="QCD96795.1"/>
    </source>
</evidence>
<gene>
    <name evidence="2" type="ORF">DEO72_LG6g1505</name>
</gene>
<name>A0A4D6M6C5_VIGUN</name>
<evidence type="ECO:0000313" key="3">
    <source>
        <dbReference type="Proteomes" id="UP000501690"/>
    </source>
</evidence>
<accession>A0A4D6M6C5</accession>
<feature type="compositionally biased region" description="Basic and acidic residues" evidence="1">
    <location>
        <begin position="61"/>
        <end position="71"/>
    </location>
</feature>
<protein>
    <submittedName>
        <fullName evidence="2">Uncharacterized protein</fullName>
    </submittedName>
</protein>
<evidence type="ECO:0000256" key="1">
    <source>
        <dbReference type="SAM" id="MobiDB-lite"/>
    </source>
</evidence>
<reference evidence="2 3" key="1">
    <citation type="submission" date="2019-04" db="EMBL/GenBank/DDBJ databases">
        <title>An improved genome assembly and genetic linkage map for asparagus bean, Vigna unguiculata ssp. sesquipedialis.</title>
        <authorList>
            <person name="Xia Q."/>
            <person name="Zhang R."/>
            <person name="Dong Y."/>
        </authorList>
    </citation>
    <scope>NUCLEOTIDE SEQUENCE [LARGE SCALE GENOMIC DNA]</scope>
    <source>
        <tissue evidence="2">Leaf</tissue>
    </source>
</reference>
<feature type="region of interest" description="Disordered" evidence="1">
    <location>
        <begin position="46"/>
        <end position="83"/>
    </location>
</feature>
<dbReference type="EMBL" id="CP039350">
    <property type="protein sequence ID" value="QCD96795.1"/>
    <property type="molecule type" value="Genomic_DNA"/>
</dbReference>
<sequence length="83" mass="9035">MLHGRIVAKPDVFAQATLSRLGETCRNRSKLAFELSFKQRALVLSEPRRGTSPLGKGWPRSSEEGSPKRELASPSGLSLDSLA</sequence>
<dbReference type="AlphaFoldDB" id="A0A4D6M6C5"/>
<dbReference type="Proteomes" id="UP000501690">
    <property type="component" value="Linkage Group LG6"/>
</dbReference>